<keyword evidence="1" id="KW-0472">Membrane</keyword>
<dbReference type="EMBL" id="JWZX01002379">
    <property type="protein sequence ID" value="KOO29683.1"/>
    <property type="molecule type" value="Genomic_DNA"/>
</dbReference>
<keyword evidence="1 2" id="KW-0812">Transmembrane</keyword>
<evidence type="ECO:0000313" key="2">
    <source>
        <dbReference type="EMBL" id="KOO29683.1"/>
    </source>
</evidence>
<protein>
    <submittedName>
        <fullName evidence="2">Copper uptake transmembrane transporter</fullName>
    </submittedName>
</protein>
<dbReference type="AlphaFoldDB" id="A0A0M0JU81"/>
<proteinExistence type="predicted"/>
<feature type="transmembrane region" description="Helical" evidence="1">
    <location>
        <begin position="20"/>
        <end position="42"/>
    </location>
</feature>
<comment type="caution">
    <text evidence="2">The sequence shown here is derived from an EMBL/GenBank/DDBJ whole genome shotgun (WGS) entry which is preliminary data.</text>
</comment>
<dbReference type="OrthoDB" id="5900at2759"/>
<gene>
    <name evidence="2" type="ORF">Ctob_006921</name>
</gene>
<accession>A0A0M0JU81</accession>
<sequence>MLWGGSSEPVPKLRRGLLGIGWVSWWSQAILSTISAVLLLFANTVTVRPTALTILGRALTLGGLVAAIASTLWTVAYGRLARRLGRATPPTAEDAAERAANIATVGTWLNIVGMVLCLLGAEAIVGTLAAKALQSTSGTAITGSFIPSPVQALDLLIVQANTNTLLAHFISLCANMRLRGAATACEAAAANA</sequence>
<keyword evidence="1" id="KW-1133">Transmembrane helix</keyword>
<dbReference type="PANTHER" id="PTHR34548:SF2">
    <property type="entry name" value="PROTEIN TIC 21, CHLOROPLASTIC"/>
    <property type="match status" value="1"/>
</dbReference>
<organism evidence="2 3">
    <name type="scientific">Chrysochromulina tobinii</name>
    <dbReference type="NCBI Taxonomy" id="1460289"/>
    <lineage>
        <taxon>Eukaryota</taxon>
        <taxon>Haptista</taxon>
        <taxon>Haptophyta</taxon>
        <taxon>Prymnesiophyceae</taxon>
        <taxon>Prymnesiales</taxon>
        <taxon>Chrysochromulinaceae</taxon>
        <taxon>Chrysochromulina</taxon>
    </lineage>
</organism>
<evidence type="ECO:0000313" key="3">
    <source>
        <dbReference type="Proteomes" id="UP000037460"/>
    </source>
</evidence>
<dbReference type="Proteomes" id="UP000037460">
    <property type="component" value="Unassembled WGS sequence"/>
</dbReference>
<evidence type="ECO:0000256" key="1">
    <source>
        <dbReference type="SAM" id="Phobius"/>
    </source>
</evidence>
<dbReference type="Pfam" id="PF12263">
    <property type="entry name" value="DUF3611"/>
    <property type="match status" value="1"/>
</dbReference>
<name>A0A0M0JU81_9EUKA</name>
<reference evidence="3" key="1">
    <citation type="journal article" date="2015" name="PLoS Genet.">
        <title>Genome Sequence and Transcriptome Analyses of Chrysochromulina tobin: Metabolic Tools for Enhanced Algal Fitness in the Prominent Order Prymnesiales (Haptophyceae).</title>
        <authorList>
            <person name="Hovde B.T."/>
            <person name="Deodato C.R."/>
            <person name="Hunsperger H.M."/>
            <person name="Ryken S.A."/>
            <person name="Yost W."/>
            <person name="Jha R.K."/>
            <person name="Patterson J."/>
            <person name="Monnat R.J. Jr."/>
            <person name="Barlow S.B."/>
            <person name="Starkenburg S.R."/>
            <person name="Cattolico R.A."/>
        </authorList>
    </citation>
    <scope>NUCLEOTIDE SEQUENCE</scope>
    <source>
        <strain evidence="3">CCMP291</strain>
    </source>
</reference>
<keyword evidence="3" id="KW-1185">Reference proteome</keyword>
<feature type="transmembrane region" description="Helical" evidence="1">
    <location>
        <begin position="54"/>
        <end position="76"/>
    </location>
</feature>
<dbReference type="PANTHER" id="PTHR34548">
    <property type="entry name" value="PROTEIN TIC 21, CHLOROPLASTIC"/>
    <property type="match status" value="1"/>
</dbReference>
<dbReference type="InterPro" id="IPR022051">
    <property type="entry name" value="DUF3611"/>
</dbReference>